<accession>A0A4Y9RSZ8</accession>
<dbReference type="EMBL" id="SPVH01000006">
    <property type="protein sequence ID" value="TFW12012.1"/>
    <property type="molecule type" value="Genomic_DNA"/>
</dbReference>
<proteinExistence type="predicted"/>
<reference evidence="2 3" key="1">
    <citation type="submission" date="2019-03" db="EMBL/GenBank/DDBJ databases">
        <title>Draft genome of Brevundimonas sp. a heavy metal resistant soil bacteria.</title>
        <authorList>
            <person name="Soto J."/>
        </authorList>
    </citation>
    <scope>NUCLEOTIDE SEQUENCE [LARGE SCALE GENOMIC DNA]</scope>
    <source>
        <strain evidence="2 3">B-10</strain>
    </source>
</reference>
<evidence type="ECO:0000313" key="3">
    <source>
        <dbReference type="Proteomes" id="UP000298216"/>
    </source>
</evidence>
<sequence>MNVSSASAMVNVLNEGRVQREKAADERSAARLRDAKSAVATLKQMNTDASDQKKAAAKQRVDQLKARLQMLKMSSPVDPKVLAQLARELKSAVSSYAGAGGSAGDLGVTATATASTPSADTGAAQAESGADAGAAQSVATGVETEQAGDPQQDAAGSPDNPYQRMAQDAEIKLADASRRGAASQADRDFLTDVRGLTNQIKALAKQATASKADPVERRDAEAAEKAAADALKTIEDAGKDLRVGGIFLTV</sequence>
<evidence type="ECO:0000313" key="2">
    <source>
        <dbReference type="EMBL" id="TFW12012.1"/>
    </source>
</evidence>
<evidence type="ECO:0000256" key="1">
    <source>
        <dbReference type="SAM" id="MobiDB-lite"/>
    </source>
</evidence>
<keyword evidence="3" id="KW-1185">Reference proteome</keyword>
<protein>
    <submittedName>
        <fullName evidence="2">Uncharacterized protein</fullName>
    </submittedName>
</protein>
<dbReference type="Proteomes" id="UP000298216">
    <property type="component" value="Unassembled WGS sequence"/>
</dbReference>
<dbReference type="RefSeq" id="WP_135194499.1">
    <property type="nucleotide sequence ID" value="NZ_SPVH01000006.1"/>
</dbReference>
<organism evidence="2 3">
    <name type="scientific">Brevundimonas intermedia</name>
    <dbReference type="NCBI Taxonomy" id="74315"/>
    <lineage>
        <taxon>Bacteria</taxon>
        <taxon>Pseudomonadati</taxon>
        <taxon>Pseudomonadota</taxon>
        <taxon>Alphaproteobacteria</taxon>
        <taxon>Caulobacterales</taxon>
        <taxon>Caulobacteraceae</taxon>
        <taxon>Brevundimonas</taxon>
    </lineage>
</organism>
<name>A0A4Y9RSZ8_9CAUL</name>
<feature type="compositionally biased region" description="Low complexity" evidence="1">
    <location>
        <begin position="115"/>
        <end position="137"/>
    </location>
</feature>
<comment type="caution">
    <text evidence="2">The sequence shown here is derived from an EMBL/GenBank/DDBJ whole genome shotgun (WGS) entry which is preliminary data.</text>
</comment>
<dbReference type="OrthoDB" id="7578842at2"/>
<feature type="region of interest" description="Disordered" evidence="1">
    <location>
        <begin position="115"/>
        <end position="162"/>
    </location>
</feature>
<gene>
    <name evidence="2" type="ORF">EGY25_08120</name>
</gene>
<dbReference type="AlphaFoldDB" id="A0A4Y9RSZ8"/>